<reference evidence="5" key="1">
    <citation type="submission" date="2016-10" db="EMBL/GenBank/DDBJ databases">
        <authorList>
            <person name="Varghese N."/>
            <person name="Submissions S."/>
        </authorList>
    </citation>
    <scope>NUCLEOTIDE SEQUENCE [LARGE SCALE GENOMIC DNA]</scope>
    <source>
        <strain evidence="5">DSM 46732</strain>
    </source>
</reference>
<feature type="region of interest" description="Disordered" evidence="1">
    <location>
        <begin position="39"/>
        <end position="58"/>
    </location>
</feature>
<dbReference type="RefSeq" id="WP_092595911.1">
    <property type="nucleotide sequence ID" value="NZ_FNJR01000001.1"/>
</dbReference>
<feature type="chain" id="PRO_5011701888" evidence="2">
    <location>
        <begin position="26"/>
        <end position="579"/>
    </location>
</feature>
<dbReference type="Pfam" id="PF25976">
    <property type="entry name" value="LpqB_N"/>
    <property type="match status" value="1"/>
</dbReference>
<feature type="compositionally biased region" description="Low complexity" evidence="1">
    <location>
        <begin position="292"/>
        <end position="305"/>
    </location>
</feature>
<name>A0A1H0N651_9ACTN</name>
<dbReference type="Pfam" id="PF10646">
    <property type="entry name" value="Germane"/>
    <property type="match status" value="1"/>
</dbReference>
<dbReference type="Proteomes" id="UP000199497">
    <property type="component" value="Unassembled WGS sequence"/>
</dbReference>
<evidence type="ECO:0000256" key="2">
    <source>
        <dbReference type="SAM" id="SignalP"/>
    </source>
</evidence>
<dbReference type="EMBL" id="FNJR01000001">
    <property type="protein sequence ID" value="SDO88152.1"/>
    <property type="molecule type" value="Genomic_DNA"/>
</dbReference>
<dbReference type="InterPro" id="IPR018910">
    <property type="entry name" value="LpqB_C"/>
</dbReference>
<feature type="domain" description="GerMN" evidence="3">
    <location>
        <begin position="209"/>
        <end position="297"/>
    </location>
</feature>
<organism evidence="4 5">
    <name type="scientific">Actinopolyspora xinjiangensis</name>
    <dbReference type="NCBI Taxonomy" id="405564"/>
    <lineage>
        <taxon>Bacteria</taxon>
        <taxon>Bacillati</taxon>
        <taxon>Actinomycetota</taxon>
        <taxon>Actinomycetes</taxon>
        <taxon>Actinopolysporales</taxon>
        <taxon>Actinopolysporaceae</taxon>
        <taxon>Actinopolyspora</taxon>
    </lineage>
</organism>
<dbReference type="STRING" id="405564.SAMN04487905_1017"/>
<keyword evidence="5" id="KW-1185">Reference proteome</keyword>
<dbReference type="InterPro" id="IPR059026">
    <property type="entry name" value="LpqB_N"/>
</dbReference>
<evidence type="ECO:0000259" key="3">
    <source>
        <dbReference type="SMART" id="SM00909"/>
    </source>
</evidence>
<keyword evidence="2" id="KW-0732">Signal</keyword>
<dbReference type="OrthoDB" id="3226781at2"/>
<dbReference type="Pfam" id="PF10647">
    <property type="entry name" value="Gmad1"/>
    <property type="match status" value="1"/>
</dbReference>
<accession>A0A1H0N651</accession>
<dbReference type="InterPro" id="IPR019606">
    <property type="entry name" value="GerMN"/>
</dbReference>
<evidence type="ECO:0000313" key="5">
    <source>
        <dbReference type="Proteomes" id="UP000199497"/>
    </source>
</evidence>
<evidence type="ECO:0000313" key="4">
    <source>
        <dbReference type="EMBL" id="SDO88152.1"/>
    </source>
</evidence>
<dbReference type="AlphaFoldDB" id="A0A1H0N651"/>
<sequence length="579" mass="63449">MRLRGRLVRAVAVLSVLSVPVTGCASIPEETEAKAIRQVEEGRETSTQPQPPSERSGAQDIVRSFLDATAQPANDYEAARLRLTERAAESWKVPEELVIVNSVNIFPKQGENADDDSVQILQLDMHQRGRIRPDHSFVSDEKDISLTVRVERRSDGQWRITDPPKMLLVHRKEFINNYRSVSVYFLDQQRDGVIPDVRWVRQHPDSTLPARVISLLLSGPSKSFDSAMNTAIPEGTTTGSNVSETKSGALLVDLRGLGELSSKKKRLIAAQVVLTLSDVRTARVKLQHEGAPLLPSSDSLRPSDVSEYEQQNEVPRDVEPLAVVDEKLRVFSEQAPSVPGPAGDGSYQITNAARSDDGSRLAAVERADEEGVDLRVGPYGGALRKLPIHGSFMTRPTWRGESEVWTVVDGKRVMRATRDENGSWSVTEVDSSAFPDGGSIDALRIARGGTRLAAVVNGRIVVAGIAGSGSEVLLHRPTTLTGGLGDTEIKGVDWLSGDSLVAITGSDDVPVVKVSIDGFFWPTYRSSNLRDPSRVTVGPGQRVIVSDKEYLWQVRDQSDYWEVLQNIPIKKNSIPFFPG</sequence>
<protein>
    <submittedName>
        <fullName evidence="4">Sporulation and spore germination</fullName>
    </submittedName>
</protein>
<feature type="signal peptide" evidence="2">
    <location>
        <begin position="1"/>
        <end position="25"/>
    </location>
</feature>
<gene>
    <name evidence="4" type="ORF">SAMN04487905_1017</name>
</gene>
<dbReference type="SUPFAM" id="SSF75011">
    <property type="entry name" value="3-carboxy-cis,cis-mucoante lactonizing enzyme"/>
    <property type="match status" value="1"/>
</dbReference>
<proteinExistence type="predicted"/>
<dbReference type="SMART" id="SM00909">
    <property type="entry name" value="Germane"/>
    <property type="match status" value="1"/>
</dbReference>
<evidence type="ECO:0000256" key="1">
    <source>
        <dbReference type="SAM" id="MobiDB-lite"/>
    </source>
</evidence>
<feature type="region of interest" description="Disordered" evidence="1">
    <location>
        <begin position="290"/>
        <end position="314"/>
    </location>
</feature>